<proteinExistence type="predicted"/>
<dbReference type="KEGG" id="hdh:G5B40_00435"/>
<evidence type="ECO:0000259" key="1">
    <source>
        <dbReference type="Pfam" id="PF06568"/>
    </source>
</evidence>
<evidence type="ECO:0000313" key="3">
    <source>
        <dbReference type="Proteomes" id="UP000503336"/>
    </source>
</evidence>
<dbReference type="EMBL" id="CP049056">
    <property type="protein sequence ID" value="QIE54039.1"/>
    <property type="molecule type" value="Genomic_DNA"/>
</dbReference>
<dbReference type="Proteomes" id="UP000503336">
    <property type="component" value="Chromosome"/>
</dbReference>
<dbReference type="RefSeq" id="WP_165093667.1">
    <property type="nucleotide sequence ID" value="NZ_CP049056.1"/>
</dbReference>
<organism evidence="2 3">
    <name type="scientific">Pikeienuella piscinae</name>
    <dbReference type="NCBI Taxonomy" id="2748098"/>
    <lineage>
        <taxon>Bacteria</taxon>
        <taxon>Pseudomonadati</taxon>
        <taxon>Pseudomonadota</taxon>
        <taxon>Alphaproteobacteria</taxon>
        <taxon>Rhodobacterales</taxon>
        <taxon>Paracoccaceae</taxon>
        <taxon>Pikeienuella</taxon>
    </lineage>
</organism>
<feature type="domain" description="YjiS-like" evidence="1">
    <location>
        <begin position="24"/>
        <end position="58"/>
    </location>
</feature>
<name>A0A7L5BWS1_9RHOB</name>
<reference evidence="2 3" key="1">
    <citation type="submission" date="2020-02" db="EMBL/GenBank/DDBJ databases">
        <title>complete genome sequence of Rhodobacteraceae bacterium.</title>
        <authorList>
            <person name="Park J."/>
            <person name="Kim Y.-S."/>
            <person name="Kim K.-H."/>
        </authorList>
    </citation>
    <scope>NUCLEOTIDE SEQUENCE [LARGE SCALE GENOMIC DNA]</scope>
    <source>
        <strain evidence="2 3">RR4-56</strain>
    </source>
</reference>
<keyword evidence="3" id="KW-1185">Reference proteome</keyword>
<evidence type="ECO:0000313" key="2">
    <source>
        <dbReference type="EMBL" id="QIE54039.1"/>
    </source>
</evidence>
<dbReference type="Pfam" id="PF06568">
    <property type="entry name" value="YjiS-like"/>
    <property type="match status" value="1"/>
</dbReference>
<accession>A0A7L5BWS1</accession>
<gene>
    <name evidence="2" type="ORF">G5B40_00435</name>
</gene>
<sequence length="74" mass="8263">MAMVERVSNVSGGLPRLDLAPLAAAIVARFRARRAERRMLRLSDRMLLDIGVSRADLEARHPRLPSMEADAPRL</sequence>
<protein>
    <submittedName>
        <fullName evidence="2">DUF1127 domain-containing protein</fullName>
    </submittedName>
</protein>
<dbReference type="AlphaFoldDB" id="A0A7L5BWS1"/>
<dbReference type="InterPro" id="IPR009506">
    <property type="entry name" value="YjiS-like"/>
</dbReference>